<protein>
    <recommendedName>
        <fullName evidence="8">Cysteine desulfurase</fullName>
        <ecNumber evidence="8">2.8.1.7</ecNumber>
    </recommendedName>
</protein>
<comment type="cofactor">
    <cofactor evidence="1 7">
        <name>pyridoxal 5'-phosphate</name>
        <dbReference type="ChEBI" id="CHEBI:597326"/>
    </cofactor>
</comment>
<dbReference type="AlphaFoldDB" id="A0A8J7C2Y0"/>
<dbReference type="CDD" id="cd06453">
    <property type="entry name" value="SufS_like"/>
    <property type="match status" value="1"/>
</dbReference>
<evidence type="ECO:0000256" key="6">
    <source>
        <dbReference type="ARBA" id="ARBA00050776"/>
    </source>
</evidence>
<evidence type="ECO:0000313" key="10">
    <source>
        <dbReference type="EMBL" id="MBD3868701.1"/>
    </source>
</evidence>
<evidence type="ECO:0000256" key="4">
    <source>
        <dbReference type="ARBA" id="ARBA00022679"/>
    </source>
</evidence>
<dbReference type="InterPro" id="IPR020578">
    <property type="entry name" value="Aminotrans_V_PyrdxlP_BS"/>
</dbReference>
<evidence type="ECO:0000313" key="11">
    <source>
        <dbReference type="Proteomes" id="UP000648239"/>
    </source>
</evidence>
<proteinExistence type="inferred from homology"/>
<dbReference type="Gene3D" id="3.90.1150.10">
    <property type="entry name" value="Aspartate Aminotransferase, domain 1"/>
    <property type="match status" value="1"/>
</dbReference>
<comment type="catalytic activity">
    <reaction evidence="6 8">
        <text>(sulfur carrier)-H + L-cysteine = (sulfur carrier)-SH + L-alanine</text>
        <dbReference type="Rhea" id="RHEA:43892"/>
        <dbReference type="Rhea" id="RHEA-COMP:14737"/>
        <dbReference type="Rhea" id="RHEA-COMP:14739"/>
        <dbReference type="ChEBI" id="CHEBI:29917"/>
        <dbReference type="ChEBI" id="CHEBI:35235"/>
        <dbReference type="ChEBI" id="CHEBI:57972"/>
        <dbReference type="ChEBI" id="CHEBI:64428"/>
        <dbReference type="EC" id="2.8.1.7"/>
    </reaction>
</comment>
<dbReference type="PANTHER" id="PTHR43586:SF8">
    <property type="entry name" value="CYSTEINE DESULFURASE 1, CHLOROPLASTIC"/>
    <property type="match status" value="1"/>
</dbReference>
<evidence type="ECO:0000256" key="8">
    <source>
        <dbReference type="RuleBase" id="RU004506"/>
    </source>
</evidence>
<dbReference type="PROSITE" id="PS00595">
    <property type="entry name" value="AA_TRANSFER_CLASS_5"/>
    <property type="match status" value="1"/>
</dbReference>
<dbReference type="Proteomes" id="UP000648239">
    <property type="component" value="Unassembled WGS sequence"/>
</dbReference>
<dbReference type="InterPro" id="IPR000192">
    <property type="entry name" value="Aminotrans_V_dom"/>
</dbReference>
<comment type="function">
    <text evidence="2 8">Catalyzes the removal of elemental sulfur and selenium atoms from L-cysteine, L-cystine, L-selenocysteine, and L-selenocystine to produce L-alanine.</text>
</comment>
<dbReference type="InterPro" id="IPR010970">
    <property type="entry name" value="Cys_dSase_SufS"/>
</dbReference>
<dbReference type="InterPro" id="IPR016454">
    <property type="entry name" value="Cysteine_dSase"/>
</dbReference>
<dbReference type="GO" id="GO:0030170">
    <property type="term" value="F:pyridoxal phosphate binding"/>
    <property type="evidence" value="ECO:0007669"/>
    <property type="project" value="UniProtKB-UniRule"/>
</dbReference>
<dbReference type="GO" id="GO:0031071">
    <property type="term" value="F:cysteine desulfurase activity"/>
    <property type="evidence" value="ECO:0007669"/>
    <property type="project" value="UniProtKB-UniRule"/>
</dbReference>
<dbReference type="InterPro" id="IPR015422">
    <property type="entry name" value="PyrdxlP-dep_Trfase_small"/>
</dbReference>
<dbReference type="InterPro" id="IPR015424">
    <property type="entry name" value="PyrdxlP-dep_Trfase"/>
</dbReference>
<dbReference type="SUPFAM" id="SSF53383">
    <property type="entry name" value="PLP-dependent transferases"/>
    <property type="match status" value="1"/>
</dbReference>
<dbReference type="Gene3D" id="3.40.640.10">
    <property type="entry name" value="Type I PLP-dependent aspartate aminotransferase-like (Major domain)"/>
    <property type="match status" value="1"/>
</dbReference>
<organism evidence="10 11">
    <name type="scientific">Candidatus Polarisedimenticola svalbardensis</name>
    <dbReference type="NCBI Taxonomy" id="2886004"/>
    <lineage>
        <taxon>Bacteria</taxon>
        <taxon>Pseudomonadati</taxon>
        <taxon>Acidobacteriota</taxon>
        <taxon>Candidatus Polarisedimenticolia</taxon>
        <taxon>Candidatus Polarisedimenticolales</taxon>
        <taxon>Candidatus Polarisedimenticolaceae</taxon>
        <taxon>Candidatus Polarisedimenticola</taxon>
    </lineage>
</organism>
<feature type="domain" description="Aminotransferase class V" evidence="9">
    <location>
        <begin position="47"/>
        <end position="416"/>
    </location>
</feature>
<accession>A0A8J7C2Y0</accession>
<dbReference type="NCBIfam" id="TIGR01979">
    <property type="entry name" value="sufS"/>
    <property type="match status" value="1"/>
</dbReference>
<evidence type="ECO:0000256" key="1">
    <source>
        <dbReference type="ARBA" id="ARBA00001933"/>
    </source>
</evidence>
<keyword evidence="5 8" id="KW-0663">Pyridoxal phosphate</keyword>
<dbReference type="EMBL" id="JACXWD010000040">
    <property type="protein sequence ID" value="MBD3868701.1"/>
    <property type="molecule type" value="Genomic_DNA"/>
</dbReference>
<evidence type="ECO:0000256" key="7">
    <source>
        <dbReference type="RuleBase" id="RU004504"/>
    </source>
</evidence>
<evidence type="ECO:0000256" key="5">
    <source>
        <dbReference type="ARBA" id="ARBA00022898"/>
    </source>
</evidence>
<gene>
    <name evidence="10" type="ORF">IFK94_11300</name>
</gene>
<name>A0A8J7C2Y0_9BACT</name>
<evidence type="ECO:0000259" key="9">
    <source>
        <dbReference type="Pfam" id="PF00266"/>
    </source>
</evidence>
<evidence type="ECO:0000256" key="2">
    <source>
        <dbReference type="ARBA" id="ARBA00002824"/>
    </source>
</evidence>
<comment type="similarity">
    <text evidence="3 8">Belongs to the class-V pyridoxal-phosphate-dependent aminotransferase family. Csd subfamily.</text>
</comment>
<dbReference type="InterPro" id="IPR015421">
    <property type="entry name" value="PyrdxlP-dep_Trfase_major"/>
</dbReference>
<dbReference type="EC" id="2.8.1.7" evidence="8"/>
<dbReference type="PIRSF" id="PIRSF005572">
    <property type="entry name" value="NifS"/>
    <property type="match status" value="1"/>
</dbReference>
<comment type="caution">
    <text evidence="10">The sequence shown here is derived from an EMBL/GenBank/DDBJ whole genome shotgun (WGS) entry which is preliminary data.</text>
</comment>
<reference evidence="10 11" key="1">
    <citation type="submission" date="2020-08" db="EMBL/GenBank/DDBJ databases">
        <title>Acidobacteriota in marine sediments use diverse sulfur dissimilation pathways.</title>
        <authorList>
            <person name="Wasmund K."/>
        </authorList>
    </citation>
    <scope>NUCLEOTIDE SEQUENCE [LARGE SCALE GENOMIC DNA]</scope>
    <source>
        <strain evidence="10">MAG AM4</strain>
    </source>
</reference>
<keyword evidence="4 8" id="KW-0808">Transferase</keyword>
<dbReference type="Pfam" id="PF00266">
    <property type="entry name" value="Aminotran_5"/>
    <property type="match status" value="1"/>
</dbReference>
<dbReference type="GO" id="GO:0006534">
    <property type="term" value="P:cysteine metabolic process"/>
    <property type="evidence" value="ECO:0007669"/>
    <property type="project" value="UniProtKB-UniRule"/>
</dbReference>
<sequence>MSQGETSLKQASQSGPRGCNTAAALAGGRIREQFPILETTVHGKPLIYMDSAATTQKPQRVIDAIVRHFTHRCSNVHRGVHKLSQLATESYESARETVRRGIGAAESQEIIFTRGTTEAINLVAQTFGRQRIGEGDEVLITAMEHHSNIVPWQMLRDEKGIVLKVVPINDRGDIDLNDYEALLSDRTRMVSIALISNALGTINPVKEMVRLAHARNIPVLVDGAQAVGHDVVDVQDLDCDFFALSGHKMYAPSGIGALYGKADLLDEMPPYQGGGDMIATVTFDKTVYNGIPHRFEAGTPNIVGAVGMGAAFDFLQETCFEAITAHEHDLLTYATEQVGAVPGIRLIGTAKKKAAVLSFMLEGAHPHDVGTILDLDGIAVRAGHHCAQPVMDRFGVPATVRASFAVYNLRSDIDALVQGLHKVREVFCK</sequence>
<dbReference type="PANTHER" id="PTHR43586">
    <property type="entry name" value="CYSTEINE DESULFURASE"/>
    <property type="match status" value="1"/>
</dbReference>
<evidence type="ECO:0000256" key="3">
    <source>
        <dbReference type="ARBA" id="ARBA00010447"/>
    </source>
</evidence>